<evidence type="ECO:0000256" key="2">
    <source>
        <dbReference type="SAM" id="MobiDB-lite"/>
    </source>
</evidence>
<dbReference type="AlphaFoldDB" id="A0AAI9CC52"/>
<evidence type="ECO:0000313" key="5">
    <source>
        <dbReference type="EMBL" id="EKT4441912.1"/>
    </source>
</evidence>
<evidence type="ECO:0000313" key="6">
    <source>
        <dbReference type="Proteomes" id="UP001214521"/>
    </source>
</evidence>
<dbReference type="Pfam" id="PF25023">
    <property type="entry name" value="TEN_YD-shell"/>
    <property type="match status" value="1"/>
</dbReference>
<gene>
    <name evidence="5" type="ORF">QEK83_002578</name>
</gene>
<dbReference type="CDD" id="cd16387">
    <property type="entry name" value="ParB_N_Srx"/>
    <property type="match status" value="1"/>
</dbReference>
<feature type="signal peptide" evidence="3">
    <location>
        <begin position="1"/>
        <end position="35"/>
    </location>
</feature>
<accession>A0AAI9CC52</accession>
<dbReference type="InterPro" id="IPR013783">
    <property type="entry name" value="Ig-like_fold"/>
</dbReference>
<dbReference type="Gene3D" id="2.180.10.10">
    <property type="entry name" value="RHS repeat-associated core"/>
    <property type="match status" value="1"/>
</dbReference>
<dbReference type="EMBL" id="ABLOMU010000027">
    <property type="protein sequence ID" value="EKT4441912.1"/>
    <property type="molecule type" value="Genomic_DNA"/>
</dbReference>
<dbReference type="InterPro" id="IPR036086">
    <property type="entry name" value="ParB/Sulfiredoxin_sf"/>
</dbReference>
<dbReference type="Proteomes" id="UP001214521">
    <property type="component" value="Unassembled WGS sequence"/>
</dbReference>
<dbReference type="RefSeq" id="WP_164198009.1">
    <property type="nucleotide sequence ID" value="NZ_JAGEKL010000018.1"/>
</dbReference>
<name>A0AAI9CC52_STEMA</name>
<evidence type="ECO:0000259" key="4">
    <source>
        <dbReference type="SMART" id="SM00470"/>
    </source>
</evidence>
<dbReference type="Gene3D" id="2.60.40.10">
    <property type="entry name" value="Immunoglobulins"/>
    <property type="match status" value="3"/>
</dbReference>
<dbReference type="Gene3D" id="3.90.1530.10">
    <property type="entry name" value="Conserved hypothetical protein from pyrococcus furiosus pfu- 392566-001, ParB domain"/>
    <property type="match status" value="1"/>
</dbReference>
<organism evidence="5 6">
    <name type="scientific">Stenotrophomonas maltophilia</name>
    <name type="common">Pseudomonas maltophilia</name>
    <name type="synonym">Xanthomonas maltophilia</name>
    <dbReference type="NCBI Taxonomy" id="40324"/>
    <lineage>
        <taxon>Bacteria</taxon>
        <taxon>Pseudomonadati</taxon>
        <taxon>Pseudomonadota</taxon>
        <taxon>Gammaproteobacteria</taxon>
        <taxon>Lysobacterales</taxon>
        <taxon>Lysobacteraceae</taxon>
        <taxon>Stenotrophomonas</taxon>
        <taxon>Stenotrophomonas maltophilia group</taxon>
    </lineage>
</organism>
<dbReference type="Pfam" id="PF17957">
    <property type="entry name" value="Big_7"/>
    <property type="match status" value="2"/>
</dbReference>
<proteinExistence type="predicted"/>
<feature type="chain" id="PRO_5042566127" evidence="3">
    <location>
        <begin position="36"/>
        <end position="1264"/>
    </location>
</feature>
<dbReference type="InterPro" id="IPR056823">
    <property type="entry name" value="TEN-like_YD-shell"/>
</dbReference>
<dbReference type="PANTHER" id="PTHR32305:SF15">
    <property type="entry name" value="PROTEIN RHSA-RELATED"/>
    <property type="match status" value="1"/>
</dbReference>
<dbReference type="NCBIfam" id="TIGR03696">
    <property type="entry name" value="Rhs_assc_core"/>
    <property type="match status" value="1"/>
</dbReference>
<feature type="region of interest" description="Disordered" evidence="2">
    <location>
        <begin position="720"/>
        <end position="740"/>
    </location>
</feature>
<keyword evidence="1" id="KW-0677">Repeat</keyword>
<feature type="domain" description="ParB-like N-terminal" evidence="4">
    <location>
        <begin position="1172"/>
        <end position="1253"/>
    </location>
</feature>
<evidence type="ECO:0000256" key="3">
    <source>
        <dbReference type="SAM" id="SignalP"/>
    </source>
</evidence>
<dbReference type="PANTHER" id="PTHR32305">
    <property type="match status" value="1"/>
</dbReference>
<reference evidence="5" key="1">
    <citation type="submission" date="2022-07" db="EMBL/GenBank/DDBJ databases">
        <authorList>
            <consortium name="Clinical and Environmental Microbiology Branch: Whole genome sequencing antimicrobial resistance pathogens in the healthcare setting"/>
        </authorList>
    </citation>
    <scope>NUCLEOTIDE SEQUENCE</scope>
    <source>
        <strain evidence="5">Stenotrophomonas_maltophilia_2021CK-00905</strain>
    </source>
</reference>
<dbReference type="Pfam" id="PF02195">
    <property type="entry name" value="ParB_N"/>
    <property type="match status" value="1"/>
</dbReference>
<keyword evidence="3" id="KW-0732">Signal</keyword>
<protein>
    <submittedName>
        <fullName evidence="5">ParB N-terminal domain-containing protein</fullName>
    </submittedName>
</protein>
<evidence type="ECO:0000256" key="1">
    <source>
        <dbReference type="ARBA" id="ARBA00022737"/>
    </source>
</evidence>
<dbReference type="SMART" id="SM00470">
    <property type="entry name" value="ParB"/>
    <property type="match status" value="1"/>
</dbReference>
<dbReference type="InterPro" id="IPR003115">
    <property type="entry name" value="ParB_N"/>
</dbReference>
<sequence length="1264" mass="134119">MSRTGPIRQSCFVWRPGLHAAVLVVSLLSCVSAFAAPPRCEDGSRPHPTKGCPEDYEPLPGSLQRQSTYISMSVPTQMVVGQLYAVSVTYKNIGKATWTNDQNFRLGSWYPPDNLTWGTSRANLPGPVAPNETVTIPFTVRAPTQPGQHGFQWRMVQDGVEWFGGETPAPMVNVVASNVTGYIDGMSGAHLVGWACSTGIETPIDVHLYVGGAAGQGVGVSSTRADLPAGAGVASACGTQGDAHGFRIPIDGGLIAAHQGKTIHVHGISPVGAANYEIGRSGVFVVPANQQPVVTLVSPAHGAVYSEGTVIRLSATASDADDGVASVSFVVDGATIGVTSPPNHFVDWVVSPGSHTVQASVRDTRGAVALSDSRTVHASKVSGAITGLRDGNIVGWACSTHVPGPIKVRVFIGGPEGAGLSAGEYLADRAGPTERAAQCATGSAHDFLITPSAEVLQAGLGKTIHAYGVSALTGQPVALEGSGHHALSANQAPVVRITAPQATTALTTPATTLFSASASDADGVVSDVRLYRDGALVAELSSAPYQVQLTGLGEGPHTLRAVARDSRGASGSDEITISVSAPQSPASAARRYVYDAQQRLCKVIEPETGATVMEYDGAGNVIWSAAGLALPDAGRCDRESAWSSGRRVDRVYDVRNRLVELRFPDGRGNQRWEYTPDGLPSKVITSNDGPNAAVVNSYRYSPSRQLIWEESTLDGGSPLSIGYGRDRNGNLSSETRPGGLTLSYEPDALGQARRISDSAGTLYAENIAWHPNGALAGMRYGNGIEHQGVLNARMLPSQLKDGTASELLYQYGANGDVSAIIDRQQGTAHDIRMGYDSQGRLTLAQSASFGGDGAFRYTYDVQDNLLSVQLGGVRSQQFWYDARNQLTNVRDAAGATVTGLAWDVQGNLSLRNGRKYDFDFGNRLREVKEAERYAYDAYGRRAVAYDAQGQRLRAMYSLAGQLVHEERRGKGASEYIHVGGRLLATRSPTGVTWTHVDALGSPVAVTDNTGSVVERRRFEPYGAELGGQVKDRPGYTGHVSDSATGLSYMQQRYMDALLGVFLSVDPVTAYEQPVGQFNRYRYASGNPYKFTDPDGRMSRKDIEAANQSFLLEKSKRPVDRLVDMVASTIQDARGDIKEISSAAHSGSGEVPIAAVISIASMATPVGPEIRPAVAEVRSLIATHGRTMSNKALDRLVKSIRSDGAVRESLVVTRHEGALYILDGHHRALAAPRAGVSEVPVREVQLPWGAYKSPADLVYSAGPGY</sequence>
<dbReference type="PROSITE" id="PS51257">
    <property type="entry name" value="PROKAR_LIPOPROTEIN"/>
    <property type="match status" value="1"/>
</dbReference>
<comment type="caution">
    <text evidence="5">The sequence shown here is derived from an EMBL/GenBank/DDBJ whole genome shotgun (WGS) entry which is preliminary data.</text>
</comment>
<dbReference type="InterPro" id="IPR022385">
    <property type="entry name" value="Rhs_assc_core"/>
</dbReference>
<dbReference type="InterPro" id="IPR050708">
    <property type="entry name" value="T6SS_VgrG/RHS"/>
</dbReference>
<dbReference type="SUPFAM" id="SSF110849">
    <property type="entry name" value="ParB/Sulfiredoxin"/>
    <property type="match status" value="1"/>
</dbReference>